<feature type="transmembrane region" description="Helical" evidence="1">
    <location>
        <begin position="21"/>
        <end position="40"/>
    </location>
</feature>
<dbReference type="Proteomes" id="UP001196980">
    <property type="component" value="Unassembled WGS sequence"/>
</dbReference>
<evidence type="ECO:0000313" key="2">
    <source>
        <dbReference type="EMBL" id="MBV6341593.1"/>
    </source>
</evidence>
<keyword evidence="1" id="KW-0812">Transmembrane</keyword>
<reference evidence="2 3" key="1">
    <citation type="journal article" date="2020" name="J Geophys Res Biogeosci">
        <title>Magnetotaxis as an Adaptation to Enable Bacterial Shuttling of Microbial Sulfur and Sulfur Cycling Across Aquatic Oxic#Anoxic Interfaces.</title>
        <authorList>
            <person name="Li J."/>
            <person name="Liu P."/>
            <person name="Wang J."/>
            <person name="Roberts A.P."/>
            <person name="Pan Y."/>
        </authorList>
    </citation>
    <scope>NUCLEOTIDE SEQUENCE [LARGE SCALE GENOMIC DNA]</scope>
    <source>
        <strain evidence="2 3">MYR-1_YQ</strain>
    </source>
</reference>
<evidence type="ECO:0008006" key="4">
    <source>
        <dbReference type="Google" id="ProtNLM"/>
    </source>
</evidence>
<proteinExistence type="predicted"/>
<keyword evidence="3" id="KW-1185">Reference proteome</keyword>
<feature type="transmembrane region" description="Helical" evidence="1">
    <location>
        <begin position="52"/>
        <end position="74"/>
    </location>
</feature>
<evidence type="ECO:0000313" key="3">
    <source>
        <dbReference type="Proteomes" id="UP001196980"/>
    </source>
</evidence>
<feature type="non-terminal residue" evidence="2">
    <location>
        <position position="1"/>
    </location>
</feature>
<comment type="caution">
    <text evidence="2">The sequence shown here is derived from an EMBL/GenBank/DDBJ whole genome shotgun (WGS) entry which is preliminary data.</text>
</comment>
<accession>A0ABS6RY90</accession>
<sequence length="110" mass="11650">GVIKDMLAPVVKGFLGFPIKMVDVILLNVASRAVSAGLFIDLIETGQINYVQGVVAVVFTGMFIPCFANIGAMIKELGAKLAIYTVVGMSVSAVLIAGALNWLLLYVFKT</sequence>
<protein>
    <recommendedName>
        <fullName evidence="4">Nucleoside transporter/FeoB GTPase Gate domain-containing protein</fullName>
    </recommendedName>
</protein>
<keyword evidence="1" id="KW-1133">Transmembrane helix</keyword>
<name>A0ABS6RY90_9BACT</name>
<organism evidence="2 3">
    <name type="scientific">Candidatus Magnetobacterium casense</name>
    <dbReference type="NCBI Taxonomy" id="1455061"/>
    <lineage>
        <taxon>Bacteria</taxon>
        <taxon>Pseudomonadati</taxon>
        <taxon>Nitrospirota</taxon>
        <taxon>Thermodesulfovibrionia</taxon>
        <taxon>Thermodesulfovibrionales</taxon>
        <taxon>Candidatus Magnetobacteriaceae</taxon>
        <taxon>Candidatus Magnetobacterium</taxon>
    </lineage>
</organism>
<gene>
    <name evidence="2" type="ORF">HWQ67_08340</name>
</gene>
<dbReference type="EMBL" id="JABXWD010000126">
    <property type="protein sequence ID" value="MBV6341593.1"/>
    <property type="molecule type" value="Genomic_DNA"/>
</dbReference>
<keyword evidence="1" id="KW-0472">Membrane</keyword>
<feature type="transmembrane region" description="Helical" evidence="1">
    <location>
        <begin position="81"/>
        <end position="108"/>
    </location>
</feature>
<evidence type="ECO:0000256" key="1">
    <source>
        <dbReference type="SAM" id="Phobius"/>
    </source>
</evidence>